<reference evidence="1 2" key="1">
    <citation type="submission" date="2020-09" db="EMBL/GenBank/DDBJ databases">
        <title>The genome sequence of type strain Labrenzia polysiphoniae KACC 19711.</title>
        <authorList>
            <person name="Liu Y."/>
        </authorList>
    </citation>
    <scope>NUCLEOTIDE SEQUENCE [LARGE SCALE GENOMIC DNA]</scope>
    <source>
        <strain evidence="1 2">KACC 19711</strain>
    </source>
</reference>
<keyword evidence="2" id="KW-1185">Reference proteome</keyword>
<evidence type="ECO:0000313" key="2">
    <source>
        <dbReference type="Proteomes" id="UP000615687"/>
    </source>
</evidence>
<dbReference type="EMBL" id="JACYXJ010000003">
    <property type="protein sequence ID" value="MBD8876355.1"/>
    <property type="molecule type" value="Genomic_DNA"/>
</dbReference>
<organism evidence="1 2">
    <name type="scientific">Roseibium polysiphoniae</name>
    <dbReference type="NCBI Taxonomy" id="2571221"/>
    <lineage>
        <taxon>Bacteria</taxon>
        <taxon>Pseudomonadati</taxon>
        <taxon>Pseudomonadota</taxon>
        <taxon>Alphaproteobacteria</taxon>
        <taxon>Hyphomicrobiales</taxon>
        <taxon>Stappiaceae</taxon>
        <taxon>Roseibium</taxon>
    </lineage>
</organism>
<sequence>MRDILRKQKCEIFVSGLRRPIYVPATLSTPARKAPYAGAVDQIIDAYNKTEGATYAEPNFTVSIDPQTNVEGASE</sequence>
<dbReference type="RefSeq" id="WP_192108825.1">
    <property type="nucleotide sequence ID" value="NZ_JACYXJ010000003.1"/>
</dbReference>
<accession>A0ABR9C8Y9</accession>
<gene>
    <name evidence="1" type="ORF">IG617_08665</name>
</gene>
<comment type="caution">
    <text evidence="1">The sequence shown here is derived from an EMBL/GenBank/DDBJ whole genome shotgun (WGS) entry which is preliminary data.</text>
</comment>
<proteinExistence type="predicted"/>
<dbReference type="Proteomes" id="UP000615687">
    <property type="component" value="Unassembled WGS sequence"/>
</dbReference>
<name>A0ABR9C8Y9_9HYPH</name>
<protein>
    <submittedName>
        <fullName evidence="1">Uncharacterized protein</fullName>
    </submittedName>
</protein>
<evidence type="ECO:0000313" key="1">
    <source>
        <dbReference type="EMBL" id="MBD8876355.1"/>
    </source>
</evidence>